<accession>A0ABU1L607</accession>
<name>A0ABU1L607_9BURK</name>
<proteinExistence type="predicted"/>
<evidence type="ECO:0000256" key="1">
    <source>
        <dbReference type="SAM" id="MobiDB-lite"/>
    </source>
</evidence>
<protein>
    <submittedName>
        <fullName evidence="2">Uncharacterized protein</fullName>
    </submittedName>
</protein>
<feature type="region of interest" description="Disordered" evidence="1">
    <location>
        <begin position="1"/>
        <end position="28"/>
    </location>
</feature>
<keyword evidence="3" id="KW-1185">Reference proteome</keyword>
<dbReference type="Proteomes" id="UP001185254">
    <property type="component" value="Unassembled WGS sequence"/>
</dbReference>
<feature type="region of interest" description="Disordered" evidence="1">
    <location>
        <begin position="92"/>
        <end position="118"/>
    </location>
</feature>
<organism evidence="2 3">
    <name type="scientific">Paraburkholderia caledonica</name>
    <dbReference type="NCBI Taxonomy" id="134536"/>
    <lineage>
        <taxon>Bacteria</taxon>
        <taxon>Pseudomonadati</taxon>
        <taxon>Pseudomonadota</taxon>
        <taxon>Betaproteobacteria</taxon>
        <taxon>Burkholderiales</taxon>
        <taxon>Burkholderiaceae</taxon>
        <taxon>Paraburkholderia</taxon>
    </lineage>
</organism>
<sequence length="118" mass="13506">MHGDEPSSARGKIADRQQDSIARTRQHLSFSDSSDAFAAIRKRFQHAVLGSAALQPEMLLQRFTRYRAFEVSSSRRKLENHRAPVSRDARFKLDNLHGPPRKVGYAVRRTETDNTEQN</sequence>
<comment type="caution">
    <text evidence="2">The sequence shown here is derived from an EMBL/GenBank/DDBJ whole genome shotgun (WGS) entry which is preliminary data.</text>
</comment>
<reference evidence="2 3" key="1">
    <citation type="submission" date="2023-07" db="EMBL/GenBank/DDBJ databases">
        <title>Sorghum-associated microbial communities from plants grown in Nebraska, USA.</title>
        <authorList>
            <person name="Schachtman D."/>
        </authorList>
    </citation>
    <scope>NUCLEOTIDE SEQUENCE [LARGE SCALE GENOMIC DNA]</scope>
    <source>
        <strain evidence="2 3">DS1039</strain>
    </source>
</reference>
<gene>
    <name evidence="2" type="ORF">J2776_005283</name>
</gene>
<evidence type="ECO:0000313" key="2">
    <source>
        <dbReference type="EMBL" id="MDR6378562.1"/>
    </source>
</evidence>
<dbReference type="EMBL" id="JAVDQN010000005">
    <property type="protein sequence ID" value="MDR6378562.1"/>
    <property type="molecule type" value="Genomic_DNA"/>
</dbReference>
<feature type="compositionally biased region" description="Basic and acidic residues" evidence="1">
    <location>
        <begin position="1"/>
        <end position="18"/>
    </location>
</feature>
<evidence type="ECO:0000313" key="3">
    <source>
        <dbReference type="Proteomes" id="UP001185254"/>
    </source>
</evidence>